<dbReference type="EMBL" id="CAWUHD010000010">
    <property type="protein sequence ID" value="CAK7212857.1"/>
    <property type="molecule type" value="Genomic_DNA"/>
</dbReference>
<comment type="caution">
    <text evidence="5">The sequence shown here is derived from an EMBL/GenBank/DDBJ whole genome shotgun (WGS) entry which is preliminary data.</text>
</comment>
<name>A0ABP0AZY4_9PEZI</name>
<evidence type="ECO:0000256" key="2">
    <source>
        <dbReference type="ARBA" id="ARBA00022801"/>
    </source>
</evidence>
<evidence type="ECO:0000313" key="5">
    <source>
        <dbReference type="EMBL" id="CAK7212857.1"/>
    </source>
</evidence>
<dbReference type="InterPro" id="IPR019826">
    <property type="entry name" value="Carboxylesterase_B_AS"/>
</dbReference>
<organism evidence="5 6">
    <name type="scientific">Sporothrix eucalyptigena</name>
    <dbReference type="NCBI Taxonomy" id="1812306"/>
    <lineage>
        <taxon>Eukaryota</taxon>
        <taxon>Fungi</taxon>
        <taxon>Dikarya</taxon>
        <taxon>Ascomycota</taxon>
        <taxon>Pezizomycotina</taxon>
        <taxon>Sordariomycetes</taxon>
        <taxon>Sordariomycetidae</taxon>
        <taxon>Ophiostomatales</taxon>
        <taxon>Ophiostomataceae</taxon>
        <taxon>Sporothrix</taxon>
    </lineage>
</organism>
<sequence length="576" mass="62533">MPGKRLSLNNAAAPCTLTIPDGPSLHGFVSVHGVANYLNVPYAQIPARFRTASLLSLGVLSGDLDATKYGPRCPQGPDHIHILMNHLFECLPMEQYSAELSCLDVNIYTPENVDPSARLPVFVWIHGGAFRAGCNTVEWDGNHLVKRSVRLGQPIVVVSINYRLGLLGFLSSTETEVEAVAAGETPIRNQGINDQKLALQWIKKHIHLFGGDPDNVTVGGESAGAMSVHYLLKCRTETPLFRRGLICSSPDVAISLRPVSDGQAQFDALVEAANVSAKAPYQVKLAALRSYTPEELMGMLPPAMALAVPSPVPDRNWFVDWEDDTDVPPRGYWSKLPEWCSEVIVGCTKDEMALFLASNETVGWTDEQAKAKIGAAVGTTPGLVEAIWDAPSLRSPDGTTPLGRVVTFGTDHFIRSPTNKFAAAVAKQCPDHRVYLYSIDIVDPFPGTSLDGTPLEGTGKNGPLNNFAWHSFGNAIMFYQPACQKDAELGATADKITEAHMNVMYGKMSNGEQSWEPFDVAGRKMSWNGTKSGIIDAGFGLYDPVGDHLRTLGDDTIVQAYEAFKTDPRRLRGLIG</sequence>
<dbReference type="InterPro" id="IPR002018">
    <property type="entry name" value="CarbesteraseB"/>
</dbReference>
<evidence type="ECO:0000259" key="4">
    <source>
        <dbReference type="Pfam" id="PF00135"/>
    </source>
</evidence>
<comment type="similarity">
    <text evidence="1 3">Belongs to the type-B carboxylesterase/lipase family.</text>
</comment>
<dbReference type="Gene3D" id="3.40.50.1820">
    <property type="entry name" value="alpha/beta hydrolase"/>
    <property type="match status" value="1"/>
</dbReference>
<dbReference type="PANTHER" id="PTHR43142:SF1">
    <property type="entry name" value="CARBOXYLIC ESTER HYDROLASE"/>
    <property type="match status" value="1"/>
</dbReference>
<dbReference type="Proteomes" id="UP001642482">
    <property type="component" value="Unassembled WGS sequence"/>
</dbReference>
<gene>
    <name evidence="5" type="ORF">SEUCBS140593_001649</name>
</gene>
<dbReference type="Pfam" id="PF00135">
    <property type="entry name" value="COesterase"/>
    <property type="match status" value="1"/>
</dbReference>
<dbReference type="PROSITE" id="PS00122">
    <property type="entry name" value="CARBOXYLESTERASE_B_1"/>
    <property type="match status" value="1"/>
</dbReference>
<evidence type="ECO:0000256" key="1">
    <source>
        <dbReference type="ARBA" id="ARBA00005964"/>
    </source>
</evidence>
<keyword evidence="6" id="KW-1185">Reference proteome</keyword>
<dbReference type="EC" id="3.1.1.-" evidence="3"/>
<evidence type="ECO:0000313" key="6">
    <source>
        <dbReference type="Proteomes" id="UP001642482"/>
    </source>
</evidence>
<proteinExistence type="inferred from homology"/>
<keyword evidence="2 3" id="KW-0378">Hydrolase</keyword>
<dbReference type="InterPro" id="IPR029058">
    <property type="entry name" value="AB_hydrolase_fold"/>
</dbReference>
<dbReference type="SUPFAM" id="SSF53474">
    <property type="entry name" value="alpha/beta-Hydrolases"/>
    <property type="match status" value="1"/>
</dbReference>
<accession>A0ABP0AZY4</accession>
<protein>
    <recommendedName>
        <fullName evidence="3">Carboxylic ester hydrolase</fullName>
        <ecNumber evidence="3">3.1.1.-</ecNumber>
    </recommendedName>
</protein>
<reference evidence="5 6" key="1">
    <citation type="submission" date="2024-01" db="EMBL/GenBank/DDBJ databases">
        <authorList>
            <person name="Allen C."/>
            <person name="Tagirdzhanova G."/>
        </authorList>
    </citation>
    <scope>NUCLEOTIDE SEQUENCE [LARGE SCALE GENOMIC DNA]</scope>
</reference>
<feature type="domain" description="Carboxylesterase type B" evidence="4">
    <location>
        <begin position="33"/>
        <end position="444"/>
    </location>
</feature>
<evidence type="ECO:0000256" key="3">
    <source>
        <dbReference type="RuleBase" id="RU361235"/>
    </source>
</evidence>
<dbReference type="PANTHER" id="PTHR43142">
    <property type="entry name" value="CARBOXYLIC ESTER HYDROLASE"/>
    <property type="match status" value="1"/>
</dbReference>